<dbReference type="EMBL" id="JADGIZ020000048">
    <property type="protein sequence ID" value="KAL2913301.1"/>
    <property type="molecule type" value="Genomic_DNA"/>
</dbReference>
<evidence type="ECO:0000256" key="2">
    <source>
        <dbReference type="ARBA" id="ARBA00008010"/>
    </source>
</evidence>
<comment type="subcellular location">
    <subcellularLocation>
        <location evidence="1">Nucleus</location>
    </subcellularLocation>
</comment>
<evidence type="ECO:0000259" key="13">
    <source>
        <dbReference type="PROSITE" id="PS50051"/>
    </source>
</evidence>
<dbReference type="SUPFAM" id="SSF50249">
    <property type="entry name" value="Nucleic acid-binding proteins"/>
    <property type="match status" value="1"/>
</dbReference>
<dbReference type="InterPro" id="IPR012340">
    <property type="entry name" value="NA-bd_OB-fold"/>
</dbReference>
<dbReference type="Pfam" id="PF14551">
    <property type="entry name" value="MCM_N"/>
    <property type="match status" value="1"/>
</dbReference>
<name>A0ABR4N1A0_9FUNG</name>
<reference evidence="14 15" key="1">
    <citation type="submission" date="2023-09" db="EMBL/GenBank/DDBJ databases">
        <title>Pangenome analysis of Batrachochytrium dendrobatidis and related Chytrids.</title>
        <authorList>
            <person name="Yacoub M.N."/>
            <person name="Stajich J.E."/>
            <person name="James T.Y."/>
        </authorList>
    </citation>
    <scope>NUCLEOTIDE SEQUENCE [LARGE SCALE GENOMIC DNA]</scope>
    <source>
        <strain evidence="14 15">JEL0888</strain>
    </source>
</reference>
<dbReference type="InterPro" id="IPR018525">
    <property type="entry name" value="MCM_CS"/>
</dbReference>
<keyword evidence="7 10" id="KW-0067">ATP-binding</keyword>
<dbReference type="Pfam" id="PF17855">
    <property type="entry name" value="MCM_lid"/>
    <property type="match status" value="1"/>
</dbReference>
<gene>
    <name evidence="14" type="primary">CDC54</name>
    <name evidence="14" type="ORF">HK105_207179</name>
</gene>
<dbReference type="InterPro" id="IPR001208">
    <property type="entry name" value="MCM_dom"/>
</dbReference>
<organism evidence="14 15">
    <name type="scientific">Polyrhizophydium stewartii</name>
    <dbReference type="NCBI Taxonomy" id="2732419"/>
    <lineage>
        <taxon>Eukaryota</taxon>
        <taxon>Fungi</taxon>
        <taxon>Fungi incertae sedis</taxon>
        <taxon>Chytridiomycota</taxon>
        <taxon>Chytridiomycota incertae sedis</taxon>
        <taxon>Chytridiomycetes</taxon>
        <taxon>Rhizophydiales</taxon>
        <taxon>Rhizophydiales incertae sedis</taxon>
        <taxon>Polyrhizophydium</taxon>
    </lineage>
</organism>
<comment type="similarity">
    <text evidence="2 10">Belongs to the MCM family.</text>
</comment>
<dbReference type="Pfam" id="PF00493">
    <property type="entry name" value="MCM"/>
    <property type="match status" value="1"/>
</dbReference>
<evidence type="ECO:0000313" key="15">
    <source>
        <dbReference type="Proteomes" id="UP001527925"/>
    </source>
</evidence>
<accession>A0ABR4N1A0</accession>
<dbReference type="InterPro" id="IPR027417">
    <property type="entry name" value="P-loop_NTPase"/>
</dbReference>
<dbReference type="InterPro" id="IPR041562">
    <property type="entry name" value="MCM_lid"/>
</dbReference>
<dbReference type="PROSITE" id="PS50051">
    <property type="entry name" value="MCM_2"/>
    <property type="match status" value="1"/>
</dbReference>
<dbReference type="GO" id="GO:0003678">
    <property type="term" value="F:DNA helicase activity"/>
    <property type="evidence" value="ECO:0007669"/>
    <property type="project" value="UniProtKB-EC"/>
</dbReference>
<dbReference type="PROSITE" id="PS00847">
    <property type="entry name" value="MCM_1"/>
    <property type="match status" value="1"/>
</dbReference>
<dbReference type="Gene3D" id="2.40.50.140">
    <property type="entry name" value="Nucleic acid-binding proteins"/>
    <property type="match status" value="1"/>
</dbReference>
<dbReference type="SUPFAM" id="SSF52540">
    <property type="entry name" value="P-loop containing nucleoside triphosphate hydrolases"/>
    <property type="match status" value="1"/>
</dbReference>
<evidence type="ECO:0000256" key="3">
    <source>
        <dbReference type="ARBA" id="ARBA00022705"/>
    </source>
</evidence>
<dbReference type="InterPro" id="IPR031327">
    <property type="entry name" value="MCM"/>
</dbReference>
<dbReference type="Gene3D" id="3.30.1640.10">
    <property type="entry name" value="mini-chromosome maintenance (MCM) complex, chain A, domain 1"/>
    <property type="match status" value="1"/>
</dbReference>
<evidence type="ECO:0000256" key="5">
    <source>
        <dbReference type="ARBA" id="ARBA00022801"/>
    </source>
</evidence>
<evidence type="ECO:0000256" key="10">
    <source>
        <dbReference type="RuleBase" id="RU004070"/>
    </source>
</evidence>
<evidence type="ECO:0000256" key="6">
    <source>
        <dbReference type="ARBA" id="ARBA00022806"/>
    </source>
</evidence>
<dbReference type="Gene3D" id="3.40.50.300">
    <property type="entry name" value="P-loop containing nucleotide triphosphate hydrolases"/>
    <property type="match status" value="1"/>
</dbReference>
<keyword evidence="4 10" id="KW-0547">Nucleotide-binding</keyword>
<evidence type="ECO:0000256" key="12">
    <source>
        <dbReference type="SAM" id="MobiDB-lite"/>
    </source>
</evidence>
<proteinExistence type="inferred from homology"/>
<dbReference type="Pfam" id="PF17207">
    <property type="entry name" value="MCM_OB"/>
    <property type="match status" value="1"/>
</dbReference>
<keyword evidence="6 11" id="KW-0347">Helicase</keyword>
<comment type="subunit">
    <text evidence="11">Component of the MCM2-7 complex.</text>
</comment>
<dbReference type="InterPro" id="IPR008047">
    <property type="entry name" value="MCM_4"/>
</dbReference>
<dbReference type="Gene3D" id="2.20.28.10">
    <property type="match status" value="1"/>
</dbReference>
<evidence type="ECO:0000256" key="7">
    <source>
        <dbReference type="ARBA" id="ARBA00022840"/>
    </source>
</evidence>
<dbReference type="EC" id="3.6.4.12" evidence="11"/>
<keyword evidence="9 11" id="KW-0539">Nucleus</keyword>
<comment type="catalytic activity">
    <reaction evidence="11">
        <text>ATP + H2O = ADP + phosphate + H(+)</text>
        <dbReference type="Rhea" id="RHEA:13065"/>
        <dbReference type="ChEBI" id="CHEBI:15377"/>
        <dbReference type="ChEBI" id="CHEBI:15378"/>
        <dbReference type="ChEBI" id="CHEBI:30616"/>
        <dbReference type="ChEBI" id="CHEBI:43474"/>
        <dbReference type="ChEBI" id="CHEBI:456216"/>
        <dbReference type="EC" id="3.6.4.12"/>
    </reaction>
</comment>
<evidence type="ECO:0000256" key="9">
    <source>
        <dbReference type="ARBA" id="ARBA00023242"/>
    </source>
</evidence>
<dbReference type="InterPro" id="IPR027925">
    <property type="entry name" value="MCM_N"/>
</dbReference>
<evidence type="ECO:0000256" key="1">
    <source>
        <dbReference type="ARBA" id="ARBA00004123"/>
    </source>
</evidence>
<keyword evidence="8 10" id="KW-0238">DNA-binding</keyword>
<dbReference type="InterPro" id="IPR033762">
    <property type="entry name" value="MCM_OB"/>
</dbReference>
<feature type="region of interest" description="Disordered" evidence="12">
    <location>
        <begin position="175"/>
        <end position="200"/>
    </location>
</feature>
<dbReference type="SMART" id="SM00350">
    <property type="entry name" value="MCM"/>
    <property type="match status" value="1"/>
</dbReference>
<comment type="function">
    <text evidence="11">Acts as component of the MCM2-7 complex (MCM complex) which is the replicative helicase essential for 'once per cell cycle' DNA replication initiation and elongation in eukaryotic cells. The active ATPase sites in the MCM2-7 ring are formed through the interaction surfaces of two neighboring subunits such that a critical structure of a conserved arginine finger motif is provided in trans relative to the ATP-binding site of the Walker A box of the adjacent subunit. The six ATPase active sites, however, are likely to contribute differentially to the complex helicase activity.</text>
</comment>
<feature type="compositionally biased region" description="Low complexity" evidence="12">
    <location>
        <begin position="74"/>
        <end position="95"/>
    </location>
</feature>
<feature type="domain" description="MCM C-terminal AAA(+) ATPase" evidence="13">
    <location>
        <begin position="538"/>
        <end position="747"/>
    </location>
</feature>
<evidence type="ECO:0000313" key="14">
    <source>
        <dbReference type="EMBL" id="KAL2913301.1"/>
    </source>
</evidence>
<keyword evidence="15" id="KW-1185">Reference proteome</keyword>
<feature type="compositionally biased region" description="Polar residues" evidence="12">
    <location>
        <begin position="62"/>
        <end position="73"/>
    </location>
</feature>
<evidence type="ECO:0000256" key="11">
    <source>
        <dbReference type="RuleBase" id="RU368062"/>
    </source>
</evidence>
<evidence type="ECO:0000256" key="4">
    <source>
        <dbReference type="ARBA" id="ARBA00022741"/>
    </source>
</evidence>
<evidence type="ECO:0000256" key="8">
    <source>
        <dbReference type="ARBA" id="ARBA00023125"/>
    </source>
</evidence>
<keyword evidence="3 11" id="KW-0235">DNA replication</keyword>
<dbReference type="Pfam" id="PF21128">
    <property type="entry name" value="WHD_MCM4"/>
    <property type="match status" value="1"/>
</dbReference>
<sequence>MESEHEDQPQQPQPQQPQQPQQPAAPQPSGTTGTSLGSGAAATSQGSGNTGSSLPFAASSPLRFSSEVSSPVSQRRAAPAGGAPATPAAVRTAQAHRPPFSSPMALTSDIGTNMSTPLAGGSSLGTQHFTPLFSGTPGSGTSRSQPGTPRGRRSFIRSSGALERYLAAASPAAASLSGAPLPTDPVTEAAAPSTDEPMTDPSEVRRLIWGTTVSIDDSMAMFRDFLLNFTAAHRIEHETGSVGTITDADRVPFYLRLLQKMRDTQQRNMNLDCANLAAYRPSRRLFDQLIRYPQEIIPLMDHVLTNIFLDKFEDAQLGPSESLYVRPYNIGRSVNMRELNPSDIDQLVTVKGLVIRTSPVLPDMKIAFFRCTSCGSSVEVENDRGQVKEPTVCAFNECKLKNSMRLVHNRCVFADKQICKLQETPDQTPDGQTPYTVSMCAYEDLVDVCKPGDRVEITGIFRGVPVRANPRRRAVKALFKTYLDVLHVMRTNKKRLGLDASIEVPMESGYDETDQVEDVSQQDAAQEEILRLAGRSDLYELLSRSIAPSIFGMEDVKKGVLLQLFGGSNKFSSGADGAPRIRGDINVLLVGDPGVSKSQLLQAVHKLAPRGIYTSGKGSSAVGLTAYVTRDPESRQLVLESGALVLSDGGVCCIDEFDKMSDYTRSVLHEVMEQQTISVAKAGIITTLNARTSILACANPINSKFDVSLSVPENVNLPPPLMSRFDLLYLLLDKPNEQNDRYLAKHLVGLYLSDRPQLSATEFVPVELFTKYINYAKREINPVITEQAGQALVNFYVSMRKAGSQGGSNVVTFTTRQLESMIRLSEAHAKMRLSTAVELTDVIEANRLVLAALQTAAIDPRTGRIDLDLVVTGISASERRARHDKLAALREMLQGLDKAAVRWAEAYRLFQSQSGPRVSENEFNSVLNDLVDEGAIRIAGRTNADKIIHRLQRAV</sequence>
<dbReference type="PANTHER" id="PTHR11630:SF66">
    <property type="entry name" value="DNA REPLICATION LICENSING FACTOR MCM4"/>
    <property type="match status" value="1"/>
</dbReference>
<dbReference type="PANTHER" id="PTHR11630">
    <property type="entry name" value="DNA REPLICATION LICENSING FACTOR MCM FAMILY MEMBER"/>
    <property type="match status" value="1"/>
</dbReference>
<dbReference type="PRINTS" id="PR01657">
    <property type="entry name" value="MCMFAMILY"/>
</dbReference>
<dbReference type="GO" id="GO:0016787">
    <property type="term" value="F:hydrolase activity"/>
    <property type="evidence" value="ECO:0007669"/>
    <property type="project" value="UniProtKB-KW"/>
</dbReference>
<dbReference type="PRINTS" id="PR01660">
    <property type="entry name" value="MCMPROTEIN4"/>
</dbReference>
<dbReference type="CDD" id="cd17755">
    <property type="entry name" value="MCM4"/>
    <property type="match status" value="1"/>
</dbReference>
<keyword evidence="5 11" id="KW-0378">Hydrolase</keyword>
<protein>
    <recommendedName>
        <fullName evidence="11">DNA replication licensing factor MCM4</fullName>
        <ecNumber evidence="11">3.6.4.12</ecNumber>
    </recommendedName>
</protein>
<comment type="caution">
    <text evidence="14">The sequence shown here is derived from an EMBL/GenBank/DDBJ whole genome shotgun (WGS) entry which is preliminary data.</text>
</comment>
<feature type="compositionally biased region" description="Low complexity" evidence="12">
    <location>
        <begin position="18"/>
        <end position="53"/>
    </location>
</feature>
<dbReference type="Proteomes" id="UP001527925">
    <property type="component" value="Unassembled WGS sequence"/>
</dbReference>
<feature type="region of interest" description="Disordered" evidence="12">
    <location>
        <begin position="1"/>
        <end position="154"/>
    </location>
</feature>